<evidence type="ECO:0000256" key="7">
    <source>
        <dbReference type="ARBA" id="ARBA00038883"/>
    </source>
</evidence>
<protein>
    <recommendedName>
        <fullName evidence="8">Ethylmalonyl-CoA decarboxylase</fullName>
        <ecNumber evidence="7">4.1.1.94</ecNumber>
    </recommendedName>
    <alternativeName>
        <fullName evidence="10">Enoyl-CoA hydratase domain-containing protein 1</fullName>
    </alternativeName>
    <alternativeName>
        <fullName evidence="9">Methylmalonyl-CoA decarboxylase</fullName>
    </alternativeName>
</protein>
<dbReference type="GO" id="GO:0005829">
    <property type="term" value="C:cytosol"/>
    <property type="evidence" value="ECO:0007669"/>
    <property type="project" value="UniProtKB-SubCell"/>
</dbReference>
<sequence>MSNCLLKTFVGDSILQLTINRPEKRNAISYEVMNELDEAIDLAKEDKDVKMLLIRGSGEQAFCSGGDLSEFHALETEKAAFGMLSKMGQVLYKLATFPKPTIAYINGTAIGGGCEIATACDIRIAKKGVKMGFVQGHQAITTGWGCGTILTEKLTPANAMSLLWSGSIILPEEAIKLGFISEVIEEDEQVLSILEKYTDKQSEVLQAYKNMLVRKWEQTNLRERMMEEIKVCAKLWEKEEHLLAVKQFRERKK</sequence>
<evidence type="ECO:0000256" key="4">
    <source>
        <dbReference type="ARBA" id="ARBA00023239"/>
    </source>
</evidence>
<evidence type="ECO:0000256" key="1">
    <source>
        <dbReference type="ARBA" id="ARBA00004514"/>
    </source>
</evidence>
<evidence type="ECO:0000256" key="12">
    <source>
        <dbReference type="ARBA" id="ARBA00056546"/>
    </source>
</evidence>
<keyword evidence="15" id="KW-1185">Reference proteome</keyword>
<evidence type="ECO:0000256" key="3">
    <source>
        <dbReference type="ARBA" id="ARBA00022490"/>
    </source>
</evidence>
<name>A0A927H9X0_9BACI</name>
<keyword evidence="4" id="KW-0456">Lyase</keyword>
<evidence type="ECO:0000256" key="10">
    <source>
        <dbReference type="ARBA" id="ARBA00042182"/>
    </source>
</evidence>
<dbReference type="CDD" id="cd06558">
    <property type="entry name" value="crotonase-like"/>
    <property type="match status" value="1"/>
</dbReference>
<evidence type="ECO:0000256" key="8">
    <source>
        <dbReference type="ARBA" id="ARBA00039903"/>
    </source>
</evidence>
<comment type="subcellular location">
    <subcellularLocation>
        <location evidence="1">Cytoplasm</location>
        <location evidence="1">Cytosol</location>
    </subcellularLocation>
</comment>
<evidence type="ECO:0000256" key="5">
    <source>
        <dbReference type="ARBA" id="ARBA00036343"/>
    </source>
</evidence>
<evidence type="ECO:0000256" key="2">
    <source>
        <dbReference type="ARBA" id="ARBA00005254"/>
    </source>
</evidence>
<comment type="function">
    <text evidence="12">Decarboxylates ethylmalonyl-CoA, a potentially toxic metabolite, to form butyryl-CoA, suggesting it might be involved in metabolite proofreading. Acts preferentially on (S)-ethylmalonyl-CoA but also has some activity on the (R)-isomer. Also has methylmalonyl-CoA decarboxylase activity at lower level.</text>
</comment>
<dbReference type="AlphaFoldDB" id="A0A927H9X0"/>
<comment type="catalytic activity">
    <reaction evidence="11">
        <text>(S)-methylmalonyl-CoA + H(+) = propanoyl-CoA + CO2</text>
        <dbReference type="Rhea" id="RHEA:61340"/>
        <dbReference type="ChEBI" id="CHEBI:15378"/>
        <dbReference type="ChEBI" id="CHEBI:16526"/>
        <dbReference type="ChEBI" id="CHEBI:57327"/>
        <dbReference type="ChEBI" id="CHEBI:57392"/>
        <dbReference type="EC" id="4.1.1.94"/>
    </reaction>
    <physiologicalReaction direction="left-to-right" evidence="11">
        <dbReference type="Rhea" id="RHEA:61341"/>
    </physiologicalReaction>
</comment>
<accession>A0A927H9X0</accession>
<dbReference type="GO" id="GO:0004492">
    <property type="term" value="F:methyl/ethyl malonyl-CoA decarboxylase activity"/>
    <property type="evidence" value="ECO:0007669"/>
    <property type="project" value="UniProtKB-EC"/>
</dbReference>
<comment type="catalytic activity">
    <reaction evidence="6">
        <text>(2R)-ethylmalonyl-CoA + H(+) = butanoyl-CoA + CO2</text>
        <dbReference type="Rhea" id="RHEA:59540"/>
        <dbReference type="ChEBI" id="CHEBI:15378"/>
        <dbReference type="ChEBI" id="CHEBI:16526"/>
        <dbReference type="ChEBI" id="CHEBI:57371"/>
        <dbReference type="ChEBI" id="CHEBI:85316"/>
        <dbReference type="EC" id="4.1.1.94"/>
    </reaction>
    <physiologicalReaction direction="left-to-right" evidence="6">
        <dbReference type="Rhea" id="RHEA:59541"/>
    </physiologicalReaction>
</comment>
<keyword evidence="3" id="KW-0963">Cytoplasm</keyword>
<dbReference type="InterPro" id="IPR001753">
    <property type="entry name" value="Enoyl-CoA_hydra/iso"/>
</dbReference>
<evidence type="ECO:0000256" key="9">
    <source>
        <dbReference type="ARBA" id="ARBA00042052"/>
    </source>
</evidence>
<evidence type="ECO:0000256" key="11">
    <source>
        <dbReference type="ARBA" id="ARBA00047446"/>
    </source>
</evidence>
<evidence type="ECO:0000313" key="14">
    <source>
        <dbReference type="EMBL" id="MBD3106836.1"/>
    </source>
</evidence>
<dbReference type="PANTHER" id="PTHR11941:SF27">
    <property type="entry name" value="ETHYLMALONYL-COA DECARBOXYLASE"/>
    <property type="match status" value="1"/>
</dbReference>
<dbReference type="InterPro" id="IPR018376">
    <property type="entry name" value="Enoyl-CoA_hyd/isom_CS"/>
</dbReference>
<dbReference type="PANTHER" id="PTHR11941">
    <property type="entry name" value="ENOYL-COA HYDRATASE-RELATED"/>
    <property type="match status" value="1"/>
</dbReference>
<comment type="catalytic activity">
    <reaction evidence="5">
        <text>(2S)-ethylmalonyl-CoA + H(+) = butanoyl-CoA + CO2</text>
        <dbReference type="Rhea" id="RHEA:32131"/>
        <dbReference type="ChEBI" id="CHEBI:15378"/>
        <dbReference type="ChEBI" id="CHEBI:16526"/>
        <dbReference type="ChEBI" id="CHEBI:57371"/>
        <dbReference type="ChEBI" id="CHEBI:60909"/>
        <dbReference type="EC" id="4.1.1.94"/>
    </reaction>
    <physiologicalReaction direction="left-to-right" evidence="5">
        <dbReference type="Rhea" id="RHEA:32132"/>
    </physiologicalReaction>
</comment>
<comment type="caution">
    <text evidence="14">The sequence shown here is derived from an EMBL/GenBank/DDBJ whole genome shotgun (WGS) entry which is preliminary data.</text>
</comment>
<dbReference type="EC" id="4.1.1.94" evidence="7"/>
<dbReference type="Pfam" id="PF00378">
    <property type="entry name" value="ECH_1"/>
    <property type="match status" value="1"/>
</dbReference>
<proteinExistence type="inferred from homology"/>
<dbReference type="Gene3D" id="3.90.226.10">
    <property type="entry name" value="2-enoyl-CoA Hydratase, Chain A, domain 1"/>
    <property type="match status" value="1"/>
</dbReference>
<comment type="similarity">
    <text evidence="2 13">Belongs to the enoyl-CoA hydratase/isomerase family.</text>
</comment>
<dbReference type="GO" id="GO:0006635">
    <property type="term" value="P:fatty acid beta-oxidation"/>
    <property type="evidence" value="ECO:0007669"/>
    <property type="project" value="TreeGrafter"/>
</dbReference>
<dbReference type="InterPro" id="IPR029045">
    <property type="entry name" value="ClpP/crotonase-like_dom_sf"/>
</dbReference>
<reference evidence="14" key="1">
    <citation type="submission" date="2020-09" db="EMBL/GenBank/DDBJ databases">
        <title>Bacillus faecalis sp. nov., a moderately halophilic bacterium isolated from cow faeces.</title>
        <authorList>
            <person name="Jiang L."/>
            <person name="Lee J."/>
        </authorList>
    </citation>
    <scope>NUCLEOTIDE SEQUENCE</scope>
    <source>
        <strain evidence="14">AGMB 02131</strain>
    </source>
</reference>
<dbReference type="EMBL" id="JACXSI010000001">
    <property type="protein sequence ID" value="MBD3106836.1"/>
    <property type="molecule type" value="Genomic_DNA"/>
</dbReference>
<dbReference type="RefSeq" id="WP_190996382.1">
    <property type="nucleotide sequence ID" value="NZ_JACXSI010000001.1"/>
</dbReference>
<evidence type="ECO:0000256" key="13">
    <source>
        <dbReference type="RuleBase" id="RU003707"/>
    </source>
</evidence>
<dbReference type="Proteomes" id="UP000602076">
    <property type="component" value="Unassembled WGS sequence"/>
</dbReference>
<dbReference type="SUPFAM" id="SSF52096">
    <property type="entry name" value="ClpP/crotonase"/>
    <property type="match status" value="1"/>
</dbReference>
<evidence type="ECO:0000256" key="6">
    <source>
        <dbReference type="ARBA" id="ARBA00036541"/>
    </source>
</evidence>
<organism evidence="14 15">
    <name type="scientific">Peribacillus faecalis</name>
    <dbReference type="NCBI Taxonomy" id="2772559"/>
    <lineage>
        <taxon>Bacteria</taxon>
        <taxon>Bacillati</taxon>
        <taxon>Bacillota</taxon>
        <taxon>Bacilli</taxon>
        <taxon>Bacillales</taxon>
        <taxon>Bacillaceae</taxon>
        <taxon>Peribacillus</taxon>
    </lineage>
</organism>
<gene>
    <name evidence="14" type="ORF">IEO70_00400</name>
</gene>
<evidence type="ECO:0000313" key="15">
    <source>
        <dbReference type="Proteomes" id="UP000602076"/>
    </source>
</evidence>
<dbReference type="PROSITE" id="PS00166">
    <property type="entry name" value="ENOYL_COA_HYDRATASE"/>
    <property type="match status" value="1"/>
</dbReference>